<dbReference type="InterPro" id="IPR050810">
    <property type="entry name" value="Bact_Secretion_Sys_Channel"/>
</dbReference>
<dbReference type="GO" id="GO:0015627">
    <property type="term" value="C:type II protein secretion system complex"/>
    <property type="evidence" value="ECO:0007669"/>
    <property type="project" value="TreeGrafter"/>
</dbReference>
<comment type="caution">
    <text evidence="4">The sequence shown here is derived from an EMBL/GenBank/DDBJ whole genome shotgun (WGS) entry which is preliminary data.</text>
</comment>
<dbReference type="Pfam" id="PF00263">
    <property type="entry name" value="Secretin"/>
    <property type="match status" value="1"/>
</dbReference>
<sequence length="506" mass="54285">MTISTLFSNTGNSMKIKLNDQYSSRIGHFLGFMGILFIMTQSGISANSVLNLEVGKGQALQLEQNVSELFVANPEIADVQLNTPSIAYIFGKKPGSTSVFASDASGKTAIKMDVRVTHGLSELQQTIKASFPHEDVKFFSIPEGILMQGHVASPVIGKNIEDIAKKYLGPKDQLMNRLSISTPTQVLLRVKIAEVSRTVLNKLQINWTSSLPSPHNFVSGLLTGRNPFNQTLPSTAFPNFGGNLTNPGIFARDPSASNPSNSVGIQFADGTTTVAALIDALDQEGLASILAEPNLVAISGETASFLAGGEFPFPVPQDQNITIEFKQFGISLSFTPTVLSNNLINLRVRPEVSQLDRGNGLTFLVNATAGSTVTVPAIKTRRAETSVELGSGQSLAIAGLIQSDMANTLGGLPGFADIPILGALFRSTQFQKNQSELVIIVTPYVIKPANNPAALKLPTDSLRFASNLEMLFMQRLNRTKNGNPFNLRFMDAKPINFVGAAGFNVE</sequence>
<dbReference type="InterPro" id="IPR004846">
    <property type="entry name" value="T2SS/T3SS_dom"/>
</dbReference>
<dbReference type="PANTHER" id="PTHR30332">
    <property type="entry name" value="PROBABLE GENERAL SECRETION PATHWAY PROTEIN D"/>
    <property type="match status" value="1"/>
</dbReference>
<evidence type="ECO:0000259" key="2">
    <source>
        <dbReference type="Pfam" id="PF00263"/>
    </source>
</evidence>
<dbReference type="InterPro" id="IPR004845">
    <property type="entry name" value="T2SS_GspD_CS"/>
</dbReference>
<evidence type="ECO:0000256" key="1">
    <source>
        <dbReference type="RuleBase" id="RU004003"/>
    </source>
</evidence>
<keyword evidence="5" id="KW-1185">Reference proteome</keyword>
<name>A0A0K8ME32_9PROT</name>
<dbReference type="PROSITE" id="PS00875">
    <property type="entry name" value="T2SP_D"/>
    <property type="match status" value="1"/>
</dbReference>
<comment type="similarity">
    <text evidence="1">Belongs to the bacterial secretin family.</text>
</comment>
<proteinExistence type="inferred from homology"/>
<dbReference type="PRINTS" id="PR00811">
    <property type="entry name" value="BCTERIALGSPD"/>
</dbReference>
<gene>
    <name evidence="4" type="primary">pulD</name>
    <name evidence="4" type="ORF">Cva_01460</name>
</gene>
<evidence type="ECO:0000313" key="4">
    <source>
        <dbReference type="EMBL" id="GAO98791.1"/>
    </source>
</evidence>
<organism evidence="4 5">
    <name type="scientific">Caedimonas varicaedens</name>
    <dbReference type="NCBI Taxonomy" id="1629334"/>
    <lineage>
        <taxon>Bacteria</taxon>
        <taxon>Pseudomonadati</taxon>
        <taxon>Pseudomonadota</taxon>
        <taxon>Alphaproteobacteria</taxon>
        <taxon>Holosporales</taxon>
        <taxon>Caedimonadaceae</taxon>
        <taxon>Caedimonas</taxon>
    </lineage>
</organism>
<dbReference type="PANTHER" id="PTHR30332:SF17">
    <property type="entry name" value="TYPE IV PILIATION SYSTEM PROTEIN DR_0774-RELATED"/>
    <property type="match status" value="1"/>
</dbReference>
<evidence type="ECO:0000313" key="5">
    <source>
        <dbReference type="Proteomes" id="UP000036771"/>
    </source>
</evidence>
<dbReference type="InterPro" id="IPR001775">
    <property type="entry name" value="GspD/PilQ"/>
</dbReference>
<dbReference type="OrthoDB" id="9775455at2"/>
<dbReference type="InterPro" id="IPR032789">
    <property type="entry name" value="T2SS-T3SS_pil_N"/>
</dbReference>
<dbReference type="AlphaFoldDB" id="A0A0K8ME32"/>
<reference evidence="4 5" key="1">
    <citation type="submission" date="2015-03" db="EMBL/GenBank/DDBJ databases">
        <title>Caedibacter varicaedens, whole genome shotgun sequence.</title>
        <authorList>
            <person name="Suzuki H."/>
            <person name="Dapper A.L."/>
            <person name="Gibson A.K."/>
            <person name="Jackson C."/>
            <person name="Lee H."/>
            <person name="Pejaver V.R."/>
            <person name="Doak T."/>
            <person name="Lynch M."/>
        </authorList>
    </citation>
    <scope>NUCLEOTIDE SEQUENCE [LARGE SCALE GENOMIC DNA]</scope>
</reference>
<feature type="domain" description="Pilus formation protein N-terminal" evidence="3">
    <location>
        <begin position="48"/>
        <end position="117"/>
    </location>
</feature>
<dbReference type="STRING" id="1629334.Cva_01460"/>
<dbReference type="GO" id="GO:0009306">
    <property type="term" value="P:protein secretion"/>
    <property type="evidence" value="ECO:0007669"/>
    <property type="project" value="InterPro"/>
</dbReference>
<dbReference type="Proteomes" id="UP000036771">
    <property type="component" value="Unassembled WGS sequence"/>
</dbReference>
<feature type="domain" description="Type II/III secretion system secretin-like" evidence="2">
    <location>
        <begin position="280"/>
        <end position="447"/>
    </location>
</feature>
<dbReference type="EMBL" id="BBVC01000092">
    <property type="protein sequence ID" value="GAO98791.1"/>
    <property type="molecule type" value="Genomic_DNA"/>
</dbReference>
<evidence type="ECO:0000259" key="3">
    <source>
        <dbReference type="Pfam" id="PF13629"/>
    </source>
</evidence>
<dbReference type="Pfam" id="PF13629">
    <property type="entry name" value="T2SS-T3SS_pil_N"/>
    <property type="match status" value="1"/>
</dbReference>
<accession>A0A0K8ME32</accession>
<protein>
    <submittedName>
        <fullName evidence="4">Type II secretion system protein D</fullName>
    </submittedName>
</protein>